<evidence type="ECO:0000313" key="1">
    <source>
        <dbReference type="EMBL" id="MXG91356.1"/>
    </source>
</evidence>
<evidence type="ECO:0000313" key="2">
    <source>
        <dbReference type="Proteomes" id="UP000473325"/>
    </source>
</evidence>
<dbReference type="EMBL" id="WUEK01000012">
    <property type="protein sequence ID" value="MXG91356.1"/>
    <property type="molecule type" value="Genomic_DNA"/>
</dbReference>
<dbReference type="Proteomes" id="UP000473325">
    <property type="component" value="Unassembled WGS sequence"/>
</dbReference>
<dbReference type="AlphaFoldDB" id="A0A6L7EYX7"/>
<proteinExistence type="predicted"/>
<keyword evidence="2" id="KW-1185">Reference proteome</keyword>
<protein>
    <submittedName>
        <fullName evidence="1">Uncharacterized protein</fullName>
    </submittedName>
</protein>
<name>A0A6L7EYX7_9ACTN</name>
<comment type="caution">
    <text evidence="1">The sequence shown here is derived from an EMBL/GenBank/DDBJ whole genome shotgun (WGS) entry which is preliminary data.</text>
</comment>
<dbReference type="RefSeq" id="WP_160879293.1">
    <property type="nucleotide sequence ID" value="NZ_WUEK01000012.1"/>
</dbReference>
<accession>A0A6L7EYX7</accession>
<gene>
    <name evidence="1" type="ORF">GRQ65_17545</name>
</gene>
<sequence length="112" mass="12151">MSEHLTLSDPRPGTIVELGAGEQLCLRFRPRLGASRWRVAAHPGHLLPLEPASGAEPHELHFLAFGGAAGTLRLERRHPDREIVHEVCEVEVVPLGLSDAARTPTSAARRTA</sequence>
<organism evidence="1 2">
    <name type="scientific">Nocardioides flavescens</name>
    <dbReference type="NCBI Taxonomy" id="2691959"/>
    <lineage>
        <taxon>Bacteria</taxon>
        <taxon>Bacillati</taxon>
        <taxon>Actinomycetota</taxon>
        <taxon>Actinomycetes</taxon>
        <taxon>Propionibacteriales</taxon>
        <taxon>Nocardioidaceae</taxon>
        <taxon>Nocardioides</taxon>
    </lineage>
</organism>
<reference evidence="1 2" key="1">
    <citation type="submission" date="2019-12" db="EMBL/GenBank/DDBJ databases">
        <authorList>
            <person name="Kun Z."/>
        </authorList>
    </citation>
    <scope>NUCLEOTIDE SEQUENCE [LARGE SCALE GENOMIC DNA]</scope>
    <source>
        <strain evidence="1 2">YIM 123512</strain>
    </source>
</reference>